<dbReference type="PROSITE" id="PS50404">
    <property type="entry name" value="GST_NTER"/>
    <property type="match status" value="1"/>
</dbReference>
<dbReference type="InterPro" id="IPR036282">
    <property type="entry name" value="Glutathione-S-Trfase_C_sf"/>
</dbReference>
<dbReference type="InterPro" id="IPR034333">
    <property type="entry name" value="GST_Zeta_N"/>
</dbReference>
<keyword evidence="4" id="KW-0808">Transferase</keyword>
<dbReference type="GO" id="GO:0006749">
    <property type="term" value="P:glutathione metabolic process"/>
    <property type="evidence" value="ECO:0007669"/>
    <property type="project" value="TreeGrafter"/>
</dbReference>
<dbReference type="OrthoDB" id="9797500at2"/>
<dbReference type="Pfam" id="PF14497">
    <property type="entry name" value="GST_C_3"/>
    <property type="match status" value="1"/>
</dbReference>
<dbReference type="AlphaFoldDB" id="A0A085A7Q2"/>
<dbReference type="GO" id="GO:0016034">
    <property type="term" value="F:maleylacetoacetate isomerase activity"/>
    <property type="evidence" value="ECO:0007669"/>
    <property type="project" value="UniProtKB-EC"/>
</dbReference>
<dbReference type="EC" id="2.5.1.18" evidence="4"/>
<dbReference type="InterPro" id="IPR004046">
    <property type="entry name" value="GST_C"/>
</dbReference>
<evidence type="ECO:0000256" key="1">
    <source>
        <dbReference type="ARBA" id="ARBA00010007"/>
    </source>
</evidence>
<dbReference type="RefSeq" id="WP_038157928.1">
    <property type="nucleotide sequence ID" value="NZ_JMTB01000085.1"/>
</dbReference>
<dbReference type="Gene3D" id="1.20.1050.10">
    <property type="match status" value="1"/>
</dbReference>
<dbReference type="Gene3D" id="3.40.30.10">
    <property type="entry name" value="Glutaredoxin"/>
    <property type="match status" value="1"/>
</dbReference>
<protein>
    <submittedName>
        <fullName evidence="4">Maleylacetoacetate isomerase</fullName>
        <ecNumber evidence="4">2.5.1.18</ecNumber>
        <ecNumber evidence="4">5.2.1.2</ecNumber>
    </submittedName>
</protein>
<dbReference type="CDD" id="cd03042">
    <property type="entry name" value="GST_N_Zeta"/>
    <property type="match status" value="1"/>
</dbReference>
<dbReference type="SFLD" id="SFLDG00358">
    <property type="entry name" value="Main_(cytGST)"/>
    <property type="match status" value="1"/>
</dbReference>
<dbReference type="SUPFAM" id="SSF52833">
    <property type="entry name" value="Thioredoxin-like"/>
    <property type="match status" value="1"/>
</dbReference>
<feature type="domain" description="GST C-terminal" evidence="3">
    <location>
        <begin position="86"/>
        <end position="213"/>
    </location>
</feature>
<comment type="similarity">
    <text evidence="1">Belongs to the GST superfamily. Zeta family.</text>
</comment>
<dbReference type="InterPro" id="IPR005955">
    <property type="entry name" value="GST_Zeta"/>
</dbReference>
<dbReference type="InterPro" id="IPR034330">
    <property type="entry name" value="GST_Zeta_C"/>
</dbReference>
<gene>
    <name evidence="4" type="primary">maiA</name>
    <name evidence="4" type="ORF">GTGU_02768</name>
</gene>
<dbReference type="EC" id="5.2.1.2" evidence="4"/>
<dbReference type="InterPro" id="IPR040079">
    <property type="entry name" value="Glutathione_S-Trfase"/>
</dbReference>
<dbReference type="Proteomes" id="UP000028630">
    <property type="component" value="Unassembled WGS sequence"/>
</dbReference>
<sequence>MKLYSFFNSSASYRVRIALALKGIDYQTVGVNIRIGQQNAQAYRRMNPTGLVPTLVTDDGEALGQSLAIIDWLDRHFPQSRLLPDSDPARSRILEIVYAIACDIHPVNNLRVLRYLSEELNISDEAKKRWYAHWIQQGLTAVEQLLQESQSESYCVGNTPTLADCCLIPQWANALRMECDLSAYPRCKAVYDACTQLPAFIAAAPENQQDKLSA</sequence>
<keyword evidence="4" id="KW-0413">Isomerase</keyword>
<feature type="domain" description="GST N-terminal" evidence="2">
    <location>
        <begin position="1"/>
        <end position="81"/>
    </location>
</feature>
<evidence type="ECO:0000313" key="4">
    <source>
        <dbReference type="EMBL" id="KFC06247.1"/>
    </source>
</evidence>
<dbReference type="PANTHER" id="PTHR42673">
    <property type="entry name" value="MALEYLACETOACETATE ISOMERASE"/>
    <property type="match status" value="1"/>
</dbReference>
<accession>A0A085A7Q2</accession>
<reference evidence="5" key="1">
    <citation type="submission" date="2014-05" db="EMBL/GenBank/DDBJ databases">
        <title>ATOL: Assembling a taxonomically balanced genome-scale reconstruction of the evolutionary history of the Enterobacteriaceae.</title>
        <authorList>
            <person name="Plunkett G. III"/>
            <person name="Neeno-Eckwall E.C."/>
            <person name="Glasner J.D."/>
            <person name="Perna N.T."/>
        </authorList>
    </citation>
    <scope>NUCLEOTIDE SEQUENCE [LARGE SCALE GENOMIC DNA]</scope>
    <source>
        <strain evidence="5">ATCC 49490</strain>
    </source>
</reference>
<dbReference type="FunFam" id="3.40.30.10:FF:000119">
    <property type="entry name" value="Maleylacetoacetate isomerase"/>
    <property type="match status" value="1"/>
</dbReference>
<evidence type="ECO:0000259" key="2">
    <source>
        <dbReference type="PROSITE" id="PS50404"/>
    </source>
</evidence>
<dbReference type="InterPro" id="IPR036249">
    <property type="entry name" value="Thioredoxin-like_sf"/>
</dbReference>
<dbReference type="Pfam" id="PF13409">
    <property type="entry name" value="GST_N_2"/>
    <property type="match status" value="1"/>
</dbReference>
<dbReference type="PROSITE" id="PS50405">
    <property type="entry name" value="GST_CTER"/>
    <property type="match status" value="1"/>
</dbReference>
<dbReference type="GO" id="GO:0004364">
    <property type="term" value="F:glutathione transferase activity"/>
    <property type="evidence" value="ECO:0007669"/>
    <property type="project" value="UniProtKB-EC"/>
</dbReference>
<dbReference type="SFLD" id="SFLDS00019">
    <property type="entry name" value="Glutathione_Transferase_(cytos"/>
    <property type="match status" value="1"/>
</dbReference>
<dbReference type="GO" id="GO:0005737">
    <property type="term" value="C:cytoplasm"/>
    <property type="evidence" value="ECO:0007669"/>
    <property type="project" value="InterPro"/>
</dbReference>
<dbReference type="GO" id="GO:0006559">
    <property type="term" value="P:L-phenylalanine catabolic process"/>
    <property type="evidence" value="ECO:0007669"/>
    <property type="project" value="TreeGrafter"/>
</dbReference>
<dbReference type="eggNOG" id="COG0625">
    <property type="taxonomic scope" value="Bacteria"/>
</dbReference>
<organism evidence="4 5">
    <name type="scientific">Trabulsiella guamensis ATCC 49490</name>
    <dbReference type="NCBI Taxonomy" id="1005994"/>
    <lineage>
        <taxon>Bacteria</taxon>
        <taxon>Pseudomonadati</taxon>
        <taxon>Pseudomonadota</taxon>
        <taxon>Gammaproteobacteria</taxon>
        <taxon>Enterobacterales</taxon>
        <taxon>Enterobacteriaceae</taxon>
        <taxon>Trabulsiella</taxon>
    </lineage>
</organism>
<keyword evidence="5" id="KW-1185">Reference proteome</keyword>
<dbReference type="NCBIfam" id="TIGR01262">
    <property type="entry name" value="maiA"/>
    <property type="match status" value="1"/>
</dbReference>
<proteinExistence type="inferred from homology"/>
<evidence type="ECO:0000313" key="5">
    <source>
        <dbReference type="Proteomes" id="UP000028630"/>
    </source>
</evidence>
<comment type="caution">
    <text evidence="4">The sequence shown here is derived from an EMBL/GenBank/DDBJ whole genome shotgun (WGS) entry which is preliminary data.</text>
</comment>
<dbReference type="InterPro" id="IPR004045">
    <property type="entry name" value="Glutathione_S-Trfase_N"/>
</dbReference>
<dbReference type="InterPro" id="IPR010987">
    <property type="entry name" value="Glutathione-S-Trfase_C-like"/>
</dbReference>
<dbReference type="PANTHER" id="PTHR42673:SF4">
    <property type="entry name" value="MALEYLACETOACETATE ISOMERASE"/>
    <property type="match status" value="1"/>
</dbReference>
<dbReference type="EMBL" id="JMTB01000085">
    <property type="protein sequence ID" value="KFC06247.1"/>
    <property type="molecule type" value="Genomic_DNA"/>
</dbReference>
<dbReference type="CDD" id="cd03191">
    <property type="entry name" value="GST_C_Zeta"/>
    <property type="match status" value="1"/>
</dbReference>
<evidence type="ECO:0000259" key="3">
    <source>
        <dbReference type="PROSITE" id="PS50405"/>
    </source>
</evidence>
<name>A0A085A7Q2_9ENTR</name>
<dbReference type="FunFam" id="1.20.1050.10:FF:000017">
    <property type="entry name" value="Maleylacetoacetate isomerase"/>
    <property type="match status" value="1"/>
</dbReference>
<dbReference type="SUPFAM" id="SSF47616">
    <property type="entry name" value="GST C-terminal domain-like"/>
    <property type="match status" value="1"/>
</dbReference>